<accession>A0A914I978</accession>
<keyword evidence="2" id="KW-1185">Reference proteome</keyword>
<proteinExistence type="predicted"/>
<feature type="region of interest" description="Disordered" evidence="1">
    <location>
        <begin position="85"/>
        <end position="150"/>
    </location>
</feature>
<reference evidence="3" key="1">
    <citation type="submission" date="2022-11" db="UniProtKB">
        <authorList>
            <consortium name="WormBaseParasite"/>
        </authorList>
    </citation>
    <scope>IDENTIFICATION</scope>
</reference>
<evidence type="ECO:0000313" key="3">
    <source>
        <dbReference type="WBParaSite" id="Gr19_v10_g8068.t1"/>
    </source>
</evidence>
<evidence type="ECO:0000313" key="2">
    <source>
        <dbReference type="Proteomes" id="UP000887572"/>
    </source>
</evidence>
<evidence type="ECO:0000256" key="1">
    <source>
        <dbReference type="SAM" id="MobiDB-lite"/>
    </source>
</evidence>
<organism evidence="2 3">
    <name type="scientific">Globodera rostochiensis</name>
    <name type="common">Golden nematode worm</name>
    <name type="synonym">Heterodera rostochiensis</name>
    <dbReference type="NCBI Taxonomy" id="31243"/>
    <lineage>
        <taxon>Eukaryota</taxon>
        <taxon>Metazoa</taxon>
        <taxon>Ecdysozoa</taxon>
        <taxon>Nematoda</taxon>
        <taxon>Chromadorea</taxon>
        <taxon>Rhabditida</taxon>
        <taxon>Tylenchina</taxon>
        <taxon>Tylenchomorpha</taxon>
        <taxon>Tylenchoidea</taxon>
        <taxon>Heteroderidae</taxon>
        <taxon>Heteroderinae</taxon>
        <taxon>Globodera</taxon>
    </lineage>
</organism>
<name>A0A914I978_GLORO</name>
<dbReference type="WBParaSite" id="Gr19_v10_g8068.t1">
    <property type="protein sequence ID" value="Gr19_v10_g8068.t1"/>
    <property type="gene ID" value="Gr19_v10_g8068"/>
</dbReference>
<sequence length="150" mass="16564">MLLESQAQPHAYGFFAFNGESKKSQAGIDTLNSDPFRQPKQLQAAPLLQRARTLLITKKEEEKKIEEVYGTPWLILMTAKNRWNLSGPPCGSAPTESAMVEPRHRSPASVIAGTPQPGKFMKGRTANGQAMGESNVRWGAKGERKGEKRE</sequence>
<feature type="compositionally biased region" description="Basic and acidic residues" evidence="1">
    <location>
        <begin position="140"/>
        <end position="150"/>
    </location>
</feature>
<protein>
    <submittedName>
        <fullName evidence="3">Uncharacterized protein</fullName>
    </submittedName>
</protein>
<dbReference type="Proteomes" id="UP000887572">
    <property type="component" value="Unplaced"/>
</dbReference>
<dbReference type="AlphaFoldDB" id="A0A914I978"/>